<dbReference type="Proteomes" id="UP000030781">
    <property type="component" value="Unassembled WGS sequence"/>
</dbReference>
<keyword evidence="1" id="KW-0175">Coiled coil</keyword>
<evidence type="ECO:0000313" key="2">
    <source>
        <dbReference type="EMBL" id="EMH77671.1"/>
    </source>
</evidence>
<protein>
    <submittedName>
        <fullName evidence="2">Uncharacterized protein</fullName>
    </submittedName>
</protein>
<evidence type="ECO:0000313" key="3">
    <source>
        <dbReference type="Proteomes" id="UP000030781"/>
    </source>
</evidence>
<gene>
    <name evidence="2" type="ORF">EHI8A_118520</name>
</gene>
<evidence type="ECO:0000256" key="1">
    <source>
        <dbReference type="SAM" id="Coils"/>
    </source>
</evidence>
<feature type="coiled-coil region" evidence="1">
    <location>
        <begin position="34"/>
        <end position="89"/>
    </location>
</feature>
<sequence>MILKNLVILKKENMTETTESSVVNSTRHDFDSFKERIEAQLKQIEDEALATEKETEIVLQQNAKTNSNSQFLLAEISAFGKEMEQLKQEMSDAQK</sequence>
<organism evidence="2 3">
    <name type="scientific">Entamoeba histolytica HM-1:IMSS-B</name>
    <dbReference type="NCBI Taxonomy" id="885319"/>
    <lineage>
        <taxon>Eukaryota</taxon>
        <taxon>Amoebozoa</taxon>
        <taxon>Evosea</taxon>
        <taxon>Archamoebae</taxon>
        <taxon>Mastigamoebida</taxon>
        <taxon>Entamoebidae</taxon>
        <taxon>Entamoeba</taxon>
    </lineage>
</organism>
<accession>M3USB4</accession>
<proteinExistence type="predicted"/>
<dbReference type="VEuPathDB" id="AmoebaDB:EHI8A_118520"/>
<reference evidence="2 3" key="1">
    <citation type="submission" date="2013-01" db="EMBL/GenBank/DDBJ databases">
        <authorList>
            <person name="Hannick L."/>
            <person name="Zafar N."/>
            <person name="Lorenzi H."/>
            <person name="Ali I.A."/>
            <person name="Petri W.P."/>
            <person name="Caler E."/>
        </authorList>
    </citation>
    <scope>NUCLEOTIDE SEQUENCE [LARGE SCALE GENOMIC DNA]</scope>
    <source>
        <strain evidence="3">HM3:IMSS-B</strain>
    </source>
</reference>
<name>M3USB4_ENTH1</name>
<dbReference type="AlphaFoldDB" id="M3USB4"/>
<dbReference type="EMBL" id="KB609943">
    <property type="protein sequence ID" value="EMH77671.1"/>
    <property type="molecule type" value="Genomic_DNA"/>
</dbReference>